<dbReference type="RefSeq" id="WP_216835286.1">
    <property type="nucleotide sequence ID" value="NZ_JAFNJS010000001.1"/>
</dbReference>
<sequence length="217" mass="23189">MNTNPAIDASRTALFFVNPDNDFLAEDGKLWPMVAEVTQRVGVLKDLRRVCASARASGLQVVIVPHHRARPTDLAGWDHPTPYHLGGHAAQVCAEGSPGGDLHPDFAPQPGELVCTEHWCSSSFANTNRDTPLKQHGITRVILVGLIANACIESTARYAVELGYQVTLVRDATAATSEAAMHAAHDINAPTYAHAVVTTAKLVSALGTGRQQKEMPA</sequence>
<dbReference type="PANTHER" id="PTHR43540:SF16">
    <property type="entry name" value="ISOCHORISMATASE-LIKE DOMAIN-CONTAINING PROTEIN"/>
    <property type="match status" value="1"/>
</dbReference>
<dbReference type="PANTHER" id="PTHR43540">
    <property type="entry name" value="PEROXYUREIDOACRYLATE/UREIDOACRYLATE AMIDOHYDROLASE-RELATED"/>
    <property type="match status" value="1"/>
</dbReference>
<dbReference type="Pfam" id="PF00857">
    <property type="entry name" value="Isochorismatase"/>
    <property type="match status" value="1"/>
</dbReference>
<evidence type="ECO:0000259" key="1">
    <source>
        <dbReference type="Pfam" id="PF00857"/>
    </source>
</evidence>
<dbReference type="GO" id="GO:0016787">
    <property type="term" value="F:hydrolase activity"/>
    <property type="evidence" value="ECO:0007669"/>
    <property type="project" value="UniProtKB-KW"/>
</dbReference>
<gene>
    <name evidence="2" type="ORF">ACFOD3_05740</name>
</gene>
<dbReference type="Proteomes" id="UP001595420">
    <property type="component" value="Unassembled WGS sequence"/>
</dbReference>
<evidence type="ECO:0000313" key="3">
    <source>
        <dbReference type="Proteomes" id="UP001595420"/>
    </source>
</evidence>
<dbReference type="EMBL" id="JBHRSB010000001">
    <property type="protein sequence ID" value="MFC2999387.1"/>
    <property type="molecule type" value="Genomic_DNA"/>
</dbReference>
<name>A0ABV7BP60_9PROT</name>
<keyword evidence="2" id="KW-0378">Hydrolase</keyword>
<feature type="domain" description="Isochorismatase-like" evidence="1">
    <location>
        <begin position="12"/>
        <end position="189"/>
    </location>
</feature>
<dbReference type="CDD" id="cd00431">
    <property type="entry name" value="cysteine_hydrolases"/>
    <property type="match status" value="1"/>
</dbReference>
<dbReference type="InterPro" id="IPR050272">
    <property type="entry name" value="Isochorismatase-like_hydrls"/>
</dbReference>
<organism evidence="2 3">
    <name type="scientific">Falsiroseomonas tokyonensis</name>
    <dbReference type="NCBI Taxonomy" id="430521"/>
    <lineage>
        <taxon>Bacteria</taxon>
        <taxon>Pseudomonadati</taxon>
        <taxon>Pseudomonadota</taxon>
        <taxon>Alphaproteobacteria</taxon>
        <taxon>Acetobacterales</taxon>
        <taxon>Roseomonadaceae</taxon>
        <taxon>Falsiroseomonas</taxon>
    </lineage>
</organism>
<reference evidence="3" key="1">
    <citation type="journal article" date="2019" name="Int. J. Syst. Evol. Microbiol.">
        <title>The Global Catalogue of Microorganisms (GCM) 10K type strain sequencing project: providing services to taxonomists for standard genome sequencing and annotation.</title>
        <authorList>
            <consortium name="The Broad Institute Genomics Platform"/>
            <consortium name="The Broad Institute Genome Sequencing Center for Infectious Disease"/>
            <person name="Wu L."/>
            <person name="Ma J."/>
        </authorList>
    </citation>
    <scope>NUCLEOTIDE SEQUENCE [LARGE SCALE GENOMIC DNA]</scope>
    <source>
        <strain evidence="3">CGMCC 1.16855</strain>
    </source>
</reference>
<dbReference type="InterPro" id="IPR000868">
    <property type="entry name" value="Isochorismatase-like_dom"/>
</dbReference>
<protein>
    <submittedName>
        <fullName evidence="2">Isochorismatase family cysteine hydrolase</fullName>
        <ecNumber evidence="2">3.-.-.-</ecNumber>
    </submittedName>
</protein>
<dbReference type="EC" id="3.-.-.-" evidence="2"/>
<proteinExistence type="predicted"/>
<accession>A0ABV7BP60</accession>
<comment type="caution">
    <text evidence="2">The sequence shown here is derived from an EMBL/GenBank/DDBJ whole genome shotgun (WGS) entry which is preliminary data.</text>
</comment>
<evidence type="ECO:0000313" key="2">
    <source>
        <dbReference type="EMBL" id="MFC2999387.1"/>
    </source>
</evidence>
<keyword evidence="3" id="KW-1185">Reference proteome</keyword>